<gene>
    <name evidence="7" type="ORF">LSH36_492g03012</name>
</gene>
<dbReference type="PANTHER" id="PTHR23302">
    <property type="entry name" value="TRANSMEMBRANE CHANNEL-RELATED"/>
    <property type="match status" value="1"/>
</dbReference>
<evidence type="ECO:0000259" key="6">
    <source>
        <dbReference type="Pfam" id="PF07810"/>
    </source>
</evidence>
<reference evidence="7" key="1">
    <citation type="journal article" date="2023" name="Mol. Biol. Evol.">
        <title>Third-Generation Sequencing Reveals the Adaptive Role of the Epigenome in Three Deep-Sea Polychaetes.</title>
        <authorList>
            <person name="Perez M."/>
            <person name="Aroh O."/>
            <person name="Sun Y."/>
            <person name="Lan Y."/>
            <person name="Juniper S.K."/>
            <person name="Young C.R."/>
            <person name="Angers B."/>
            <person name="Qian P.Y."/>
        </authorList>
    </citation>
    <scope>NUCLEOTIDE SEQUENCE</scope>
    <source>
        <strain evidence="7">P08H-3</strain>
    </source>
</reference>
<accession>A0AAD9J8P0</accession>
<dbReference type="PANTHER" id="PTHR23302:SF24">
    <property type="entry name" value="TMC DOMAIN-CONTAINING PROTEIN"/>
    <property type="match status" value="1"/>
</dbReference>
<dbReference type="Proteomes" id="UP001208570">
    <property type="component" value="Unassembled WGS sequence"/>
</dbReference>
<evidence type="ECO:0000256" key="1">
    <source>
        <dbReference type="ARBA" id="ARBA00004141"/>
    </source>
</evidence>
<dbReference type="InterPro" id="IPR038900">
    <property type="entry name" value="TMC"/>
</dbReference>
<sequence>MEYLPSLTVTILNAMIPPLFNVLVKGEDYCPEFEIQVTLGRAIVSKYNCKLTRMIGRAQFRIPQEVLDLVYSQILCWFVSG</sequence>
<dbReference type="Pfam" id="PF07810">
    <property type="entry name" value="TMC"/>
    <property type="match status" value="1"/>
</dbReference>
<keyword evidence="5" id="KW-0472">Membrane</keyword>
<evidence type="ECO:0000256" key="2">
    <source>
        <dbReference type="ARBA" id="ARBA00006510"/>
    </source>
</evidence>
<keyword evidence="8" id="KW-1185">Reference proteome</keyword>
<comment type="subcellular location">
    <subcellularLocation>
        <location evidence="1">Membrane</location>
        <topology evidence="1">Multi-pass membrane protein</topology>
    </subcellularLocation>
</comment>
<evidence type="ECO:0000256" key="4">
    <source>
        <dbReference type="ARBA" id="ARBA00022989"/>
    </source>
</evidence>
<keyword evidence="4" id="KW-1133">Transmembrane helix</keyword>
<protein>
    <recommendedName>
        <fullName evidence="6">TMC domain-containing protein</fullName>
    </recommendedName>
</protein>
<comment type="similarity">
    <text evidence="2">Belongs to the TMC family.</text>
</comment>
<dbReference type="InterPro" id="IPR012496">
    <property type="entry name" value="TMC_dom"/>
</dbReference>
<organism evidence="7 8">
    <name type="scientific">Paralvinella palmiformis</name>
    <dbReference type="NCBI Taxonomy" id="53620"/>
    <lineage>
        <taxon>Eukaryota</taxon>
        <taxon>Metazoa</taxon>
        <taxon>Spiralia</taxon>
        <taxon>Lophotrochozoa</taxon>
        <taxon>Annelida</taxon>
        <taxon>Polychaeta</taxon>
        <taxon>Sedentaria</taxon>
        <taxon>Canalipalpata</taxon>
        <taxon>Terebellida</taxon>
        <taxon>Terebelliformia</taxon>
        <taxon>Alvinellidae</taxon>
        <taxon>Paralvinella</taxon>
    </lineage>
</organism>
<dbReference type="GO" id="GO:0008381">
    <property type="term" value="F:mechanosensitive monoatomic ion channel activity"/>
    <property type="evidence" value="ECO:0007669"/>
    <property type="project" value="TreeGrafter"/>
</dbReference>
<proteinExistence type="inferred from homology"/>
<dbReference type="EMBL" id="JAODUP010000492">
    <property type="protein sequence ID" value="KAK2148518.1"/>
    <property type="molecule type" value="Genomic_DNA"/>
</dbReference>
<comment type="caution">
    <text evidence="7">The sequence shown here is derived from an EMBL/GenBank/DDBJ whole genome shotgun (WGS) entry which is preliminary data.</text>
</comment>
<dbReference type="AlphaFoldDB" id="A0AAD9J8P0"/>
<evidence type="ECO:0000313" key="8">
    <source>
        <dbReference type="Proteomes" id="UP001208570"/>
    </source>
</evidence>
<evidence type="ECO:0000256" key="5">
    <source>
        <dbReference type="ARBA" id="ARBA00023136"/>
    </source>
</evidence>
<feature type="domain" description="TMC" evidence="6">
    <location>
        <begin position="41"/>
        <end position="78"/>
    </location>
</feature>
<dbReference type="GO" id="GO:0005886">
    <property type="term" value="C:plasma membrane"/>
    <property type="evidence" value="ECO:0007669"/>
    <property type="project" value="InterPro"/>
</dbReference>
<evidence type="ECO:0000313" key="7">
    <source>
        <dbReference type="EMBL" id="KAK2148518.1"/>
    </source>
</evidence>
<name>A0AAD9J8P0_9ANNE</name>
<keyword evidence="3" id="KW-0812">Transmembrane</keyword>
<evidence type="ECO:0000256" key="3">
    <source>
        <dbReference type="ARBA" id="ARBA00022692"/>
    </source>
</evidence>